<dbReference type="AlphaFoldDB" id="A0A931DHW4"/>
<dbReference type="InterPro" id="IPR011990">
    <property type="entry name" value="TPR-like_helical_dom_sf"/>
</dbReference>
<name>A0A931DHW4_9ACTN</name>
<evidence type="ECO:0008006" key="4">
    <source>
        <dbReference type="Google" id="ProtNLM"/>
    </source>
</evidence>
<keyword evidence="3" id="KW-1185">Reference proteome</keyword>
<organism evidence="2 3">
    <name type="scientific">Actinomadura viridis</name>
    <dbReference type="NCBI Taxonomy" id="58110"/>
    <lineage>
        <taxon>Bacteria</taxon>
        <taxon>Bacillati</taxon>
        <taxon>Actinomycetota</taxon>
        <taxon>Actinomycetes</taxon>
        <taxon>Streptosporangiales</taxon>
        <taxon>Thermomonosporaceae</taxon>
        <taxon>Actinomadura</taxon>
    </lineage>
</organism>
<reference evidence="2" key="1">
    <citation type="submission" date="2020-11" db="EMBL/GenBank/DDBJ databases">
        <title>Sequencing the genomes of 1000 actinobacteria strains.</title>
        <authorList>
            <person name="Klenk H.-P."/>
        </authorList>
    </citation>
    <scope>NUCLEOTIDE SEQUENCE</scope>
    <source>
        <strain evidence="2">DSM 43175</strain>
    </source>
</reference>
<proteinExistence type="predicted"/>
<evidence type="ECO:0000256" key="1">
    <source>
        <dbReference type="SAM" id="MobiDB-lite"/>
    </source>
</evidence>
<dbReference type="EMBL" id="JADOUA010000001">
    <property type="protein sequence ID" value="MBG6088512.1"/>
    <property type="molecule type" value="Genomic_DNA"/>
</dbReference>
<dbReference type="Proteomes" id="UP000614047">
    <property type="component" value="Unassembled WGS sequence"/>
</dbReference>
<evidence type="ECO:0000313" key="2">
    <source>
        <dbReference type="EMBL" id="MBG6088512.1"/>
    </source>
</evidence>
<dbReference type="Gene3D" id="1.25.40.10">
    <property type="entry name" value="Tetratricopeptide repeat domain"/>
    <property type="match status" value="1"/>
</dbReference>
<gene>
    <name evidence="2" type="ORF">IW256_002625</name>
</gene>
<comment type="caution">
    <text evidence="2">The sequence shown here is derived from an EMBL/GenBank/DDBJ whole genome shotgun (WGS) entry which is preliminary data.</text>
</comment>
<feature type="region of interest" description="Disordered" evidence="1">
    <location>
        <begin position="119"/>
        <end position="155"/>
    </location>
</feature>
<feature type="compositionally biased region" description="Pro residues" evidence="1">
    <location>
        <begin position="134"/>
        <end position="155"/>
    </location>
</feature>
<protein>
    <recommendedName>
        <fullName evidence="4">Sel1 repeat family protein</fullName>
    </recommendedName>
</protein>
<evidence type="ECO:0000313" key="3">
    <source>
        <dbReference type="Proteomes" id="UP000614047"/>
    </source>
</evidence>
<sequence length="359" mass="39749">MTTMVIFPSRGDDALDEFVRLLDRFKLACCVPSNRELVKLAPHVGAKHKHLRLCHLSAPALSDVLSRKRHRPPRWEWVATYVLTCLHVHEGSGAELNFDGPRSLQGWYELYQEKFGDPHASGGRARAPMDGPVPASPVGPSGPPGHPEGPVPPLPASRVLHWQDLHDAALEDWMHRFRRQHSMTHRRYYELLGRHGVDLLMAAEGAARDREAACRLGILLLCHDRPNEGMAWLRSAAGDGDEPARILVNAAPSRRREMAAELAYEFTLPGYAQEHPTGDGRPTAAEVYYRAAAAAGHMGATVRLGLILEARGEIAEALCAYARAAARCHPDGLRHCERLNDQIIRDPSVLRPEDLPPES</sequence>
<accession>A0A931DHW4</accession>
<dbReference type="SUPFAM" id="SSF81901">
    <property type="entry name" value="HCP-like"/>
    <property type="match status" value="1"/>
</dbReference>
<dbReference type="RefSeq" id="WP_197011223.1">
    <property type="nucleotide sequence ID" value="NZ_BAABES010000005.1"/>
</dbReference>